<dbReference type="PANTHER" id="PTHR15715">
    <property type="entry name" value="CENTROSOMAL PROTEIN OF 170 KDA"/>
    <property type="match status" value="1"/>
</dbReference>
<accession>A0A9J7KLU7</accession>
<organism evidence="2 3">
    <name type="scientific">Branchiostoma floridae</name>
    <name type="common">Florida lancelet</name>
    <name type="synonym">Amphioxus</name>
    <dbReference type="NCBI Taxonomy" id="7739"/>
    <lineage>
        <taxon>Eukaryota</taxon>
        <taxon>Metazoa</taxon>
        <taxon>Chordata</taxon>
        <taxon>Cephalochordata</taxon>
        <taxon>Leptocardii</taxon>
        <taxon>Amphioxiformes</taxon>
        <taxon>Branchiostomatidae</taxon>
        <taxon>Branchiostoma</taxon>
    </lineage>
</organism>
<dbReference type="KEGG" id="bfo:118408788"/>
<dbReference type="AlphaFoldDB" id="A0A9J7KLU7"/>
<protein>
    <submittedName>
        <fullName evidence="3">Sarcolemmal membrane-associated protein-like</fullName>
    </submittedName>
</protein>
<evidence type="ECO:0000313" key="3">
    <source>
        <dbReference type="RefSeq" id="XP_035665542.1"/>
    </source>
</evidence>
<name>A0A9J7KLU7_BRAFL</name>
<keyword evidence="2" id="KW-1185">Reference proteome</keyword>
<proteinExistence type="predicted"/>
<dbReference type="PANTHER" id="PTHR15715:SF37">
    <property type="entry name" value="LD47843P"/>
    <property type="match status" value="1"/>
</dbReference>
<evidence type="ECO:0000313" key="2">
    <source>
        <dbReference type="Proteomes" id="UP000001554"/>
    </source>
</evidence>
<evidence type="ECO:0000256" key="1">
    <source>
        <dbReference type="SAM" id="Coils"/>
    </source>
</evidence>
<dbReference type="InterPro" id="IPR051176">
    <property type="entry name" value="Cent_Immune-Sig_Mod"/>
</dbReference>
<dbReference type="OrthoDB" id="687730at2759"/>
<gene>
    <name evidence="3" type="primary">LOC118408788</name>
</gene>
<reference evidence="3" key="1">
    <citation type="submission" date="2025-08" db="UniProtKB">
        <authorList>
            <consortium name="RefSeq"/>
        </authorList>
    </citation>
    <scope>IDENTIFICATION</scope>
    <source>
        <strain evidence="3">S238N-H82</strain>
        <tissue evidence="3">Testes</tissue>
    </source>
</reference>
<dbReference type="Proteomes" id="UP000001554">
    <property type="component" value="Unplaced"/>
</dbReference>
<dbReference type="RefSeq" id="XP_035665542.1">
    <property type="nucleotide sequence ID" value="XM_035809649.1"/>
</dbReference>
<keyword evidence="1" id="KW-0175">Coiled coil</keyword>
<sequence>MGPPSVIQIQAQDLYQLQQYLQEAAHREQMLENKLATLQRVMAETQEASESSWQALIDEDRLLSRLEVSSPGFFMREVFHLIASALVLLSDVYVTVNAANNNPQTPTSYDIYVFP</sequence>
<dbReference type="CDD" id="cd21911">
    <property type="entry name" value="CC1_SLMAP"/>
    <property type="match status" value="1"/>
</dbReference>
<feature type="coiled-coil region" evidence="1">
    <location>
        <begin position="21"/>
        <end position="48"/>
    </location>
</feature>
<dbReference type="GeneID" id="118408788"/>